<dbReference type="SUPFAM" id="SSF51621">
    <property type="entry name" value="Phosphoenolpyruvate/pyruvate domain"/>
    <property type="match status" value="1"/>
</dbReference>
<dbReference type="PANTHER" id="PTHR30502:SF0">
    <property type="entry name" value="PHOSPHOENOLPYRUVATE CARBOXYLASE FAMILY PROTEIN"/>
    <property type="match status" value="1"/>
</dbReference>
<evidence type="ECO:0000259" key="4">
    <source>
        <dbReference type="Pfam" id="PF03328"/>
    </source>
</evidence>
<dbReference type="InterPro" id="IPR005000">
    <property type="entry name" value="Aldolase/citrate-lyase_domain"/>
</dbReference>
<protein>
    <recommendedName>
        <fullName evidence="4">HpcH/HpaI aldolase/citrate lyase domain-containing protein</fullName>
    </recommendedName>
</protein>
<dbReference type="AlphaFoldDB" id="A0A9D2RR01"/>
<reference evidence="5" key="1">
    <citation type="journal article" date="2021" name="PeerJ">
        <title>Extensive microbial diversity within the chicken gut microbiome revealed by metagenomics and culture.</title>
        <authorList>
            <person name="Gilroy R."/>
            <person name="Ravi A."/>
            <person name="Getino M."/>
            <person name="Pursley I."/>
            <person name="Horton D.L."/>
            <person name="Alikhan N.F."/>
            <person name="Baker D."/>
            <person name="Gharbi K."/>
            <person name="Hall N."/>
            <person name="Watson M."/>
            <person name="Adriaenssens E.M."/>
            <person name="Foster-Nyarko E."/>
            <person name="Jarju S."/>
            <person name="Secka A."/>
            <person name="Antonio M."/>
            <person name="Oren A."/>
            <person name="Chaudhuri R.R."/>
            <person name="La Ragione R."/>
            <person name="Hildebrand F."/>
            <person name="Pallen M.J."/>
        </authorList>
    </citation>
    <scope>NUCLEOTIDE SEQUENCE</scope>
    <source>
        <strain evidence="5">ChiBcec18-1249</strain>
    </source>
</reference>
<dbReference type="InterPro" id="IPR040442">
    <property type="entry name" value="Pyrv_kinase-like_dom_sf"/>
</dbReference>
<dbReference type="InterPro" id="IPR050251">
    <property type="entry name" value="HpcH-HpaI_aldolase"/>
</dbReference>
<keyword evidence="2" id="KW-0479">Metal-binding</keyword>
<dbReference type="InterPro" id="IPR015813">
    <property type="entry name" value="Pyrv/PenolPyrv_kinase-like_dom"/>
</dbReference>
<evidence type="ECO:0000256" key="1">
    <source>
        <dbReference type="ARBA" id="ARBA00005568"/>
    </source>
</evidence>
<dbReference type="PANTHER" id="PTHR30502">
    <property type="entry name" value="2-KETO-3-DEOXY-L-RHAMNONATE ALDOLASE"/>
    <property type="match status" value="1"/>
</dbReference>
<sequence>MRVAFSSLLAEGRPFLGTFVQSAAPEFVEAAGYAGFRFAAVDLEHTYYGPEKTAEMVRAGEAADLCVLARVPALDAVWIKKCLDMGASGVIVPNVDTAAQAAEAVRLCRFAPEGGRGACPGVRANRYGAGGTEYYAKANREVAVIPLVESPEGVRNFPEIVRTPGISAVFLGPVDLSVAMGRGGDPDDPAVRAALLDMIGQANRAGVPAGALAVDPAFARTLLAQGLDFLAYGIDTILMYQKCREIREQVLGE</sequence>
<dbReference type="Pfam" id="PF03328">
    <property type="entry name" value="HpcH_HpaI"/>
    <property type="match status" value="1"/>
</dbReference>
<dbReference type="EMBL" id="DWZJ01000013">
    <property type="protein sequence ID" value="HJB12473.1"/>
    <property type="molecule type" value="Genomic_DNA"/>
</dbReference>
<evidence type="ECO:0000256" key="3">
    <source>
        <dbReference type="ARBA" id="ARBA00023239"/>
    </source>
</evidence>
<evidence type="ECO:0000313" key="6">
    <source>
        <dbReference type="Proteomes" id="UP000823824"/>
    </source>
</evidence>
<dbReference type="GO" id="GO:0005737">
    <property type="term" value="C:cytoplasm"/>
    <property type="evidence" value="ECO:0007669"/>
    <property type="project" value="TreeGrafter"/>
</dbReference>
<organism evidence="5 6">
    <name type="scientific">Candidatus Oscillibacter excrementigallinarum</name>
    <dbReference type="NCBI Taxonomy" id="2838716"/>
    <lineage>
        <taxon>Bacteria</taxon>
        <taxon>Bacillati</taxon>
        <taxon>Bacillota</taxon>
        <taxon>Clostridia</taxon>
        <taxon>Eubacteriales</taxon>
        <taxon>Oscillospiraceae</taxon>
        <taxon>Oscillibacter</taxon>
    </lineage>
</organism>
<keyword evidence="3" id="KW-0456">Lyase</keyword>
<accession>A0A9D2RR01</accession>
<comment type="caution">
    <text evidence="5">The sequence shown here is derived from an EMBL/GenBank/DDBJ whole genome shotgun (WGS) entry which is preliminary data.</text>
</comment>
<evidence type="ECO:0000256" key="2">
    <source>
        <dbReference type="ARBA" id="ARBA00022723"/>
    </source>
</evidence>
<comment type="similarity">
    <text evidence="1">Belongs to the HpcH/HpaI aldolase family.</text>
</comment>
<dbReference type="GO" id="GO:0046872">
    <property type="term" value="F:metal ion binding"/>
    <property type="evidence" value="ECO:0007669"/>
    <property type="project" value="UniProtKB-KW"/>
</dbReference>
<proteinExistence type="inferred from homology"/>
<name>A0A9D2RR01_9FIRM</name>
<dbReference type="GO" id="GO:0016832">
    <property type="term" value="F:aldehyde-lyase activity"/>
    <property type="evidence" value="ECO:0007669"/>
    <property type="project" value="TreeGrafter"/>
</dbReference>
<dbReference type="Proteomes" id="UP000823824">
    <property type="component" value="Unassembled WGS sequence"/>
</dbReference>
<reference evidence="5" key="2">
    <citation type="submission" date="2021-04" db="EMBL/GenBank/DDBJ databases">
        <authorList>
            <person name="Gilroy R."/>
        </authorList>
    </citation>
    <scope>NUCLEOTIDE SEQUENCE</scope>
    <source>
        <strain evidence="5">ChiBcec18-1249</strain>
    </source>
</reference>
<dbReference type="Gene3D" id="3.20.20.60">
    <property type="entry name" value="Phosphoenolpyruvate-binding domains"/>
    <property type="match status" value="1"/>
</dbReference>
<gene>
    <name evidence="5" type="ORF">H9787_02025</name>
</gene>
<feature type="domain" description="HpcH/HpaI aldolase/citrate lyase" evidence="4">
    <location>
        <begin position="17"/>
        <end position="239"/>
    </location>
</feature>
<evidence type="ECO:0000313" key="5">
    <source>
        <dbReference type="EMBL" id="HJB12473.1"/>
    </source>
</evidence>